<dbReference type="VEuPathDB" id="MicrosporidiaDB:VICG_00975"/>
<dbReference type="EMBL" id="JH370136">
    <property type="protein sequence ID" value="ELA41958.1"/>
    <property type="molecule type" value="Genomic_DNA"/>
</dbReference>
<dbReference type="RefSeq" id="XP_007604422.1">
    <property type="nucleotide sequence ID" value="XM_007604360.1"/>
</dbReference>
<accession>L2GM40</accession>
<proteinExistence type="predicted"/>
<reference evidence="2" key="1">
    <citation type="submission" date="2011-05" db="EMBL/GenBank/DDBJ databases">
        <title>The genome sequence of Vittaforma corneae strain ATCC 50505.</title>
        <authorList>
            <consortium name="The Broad Institute Genome Sequencing Platform"/>
            <person name="Cuomo C."/>
            <person name="Didier E."/>
            <person name="Bowers L."/>
            <person name="Young S.K."/>
            <person name="Zeng Q."/>
            <person name="Gargeya S."/>
            <person name="Fitzgerald M."/>
            <person name="Haas B."/>
            <person name="Abouelleil A."/>
            <person name="Alvarado L."/>
            <person name="Arachchi H.M."/>
            <person name="Berlin A."/>
            <person name="Chapman S.B."/>
            <person name="Gearin G."/>
            <person name="Goldberg J."/>
            <person name="Griggs A."/>
            <person name="Gujja S."/>
            <person name="Hansen M."/>
            <person name="Heiman D."/>
            <person name="Howarth C."/>
            <person name="Larimer J."/>
            <person name="Lui A."/>
            <person name="MacDonald P.J.P."/>
            <person name="McCowen C."/>
            <person name="Montmayeur A."/>
            <person name="Murphy C."/>
            <person name="Neiman D."/>
            <person name="Pearson M."/>
            <person name="Priest M."/>
            <person name="Roberts A."/>
            <person name="Saif S."/>
            <person name="Shea T."/>
            <person name="Sisk P."/>
            <person name="Stolte C."/>
            <person name="Sykes S."/>
            <person name="Wortman J."/>
            <person name="Nusbaum C."/>
            <person name="Birren B."/>
        </authorList>
    </citation>
    <scope>NUCLEOTIDE SEQUENCE [LARGE SCALE GENOMIC DNA]</scope>
    <source>
        <strain evidence="2">ATCC 50505</strain>
    </source>
</reference>
<dbReference type="Gene3D" id="3.80.10.10">
    <property type="entry name" value="Ribonuclease Inhibitor"/>
    <property type="match status" value="1"/>
</dbReference>
<organism evidence="1 2">
    <name type="scientific">Vittaforma corneae (strain ATCC 50505)</name>
    <name type="common">Microsporidian parasite</name>
    <name type="synonym">Nosema corneum</name>
    <dbReference type="NCBI Taxonomy" id="993615"/>
    <lineage>
        <taxon>Eukaryota</taxon>
        <taxon>Fungi</taxon>
        <taxon>Fungi incertae sedis</taxon>
        <taxon>Microsporidia</taxon>
        <taxon>Nosematidae</taxon>
        <taxon>Vittaforma</taxon>
    </lineage>
</organism>
<dbReference type="InParanoid" id="L2GM40"/>
<evidence type="ECO:0000313" key="2">
    <source>
        <dbReference type="Proteomes" id="UP000011082"/>
    </source>
</evidence>
<dbReference type="GeneID" id="19881687"/>
<dbReference type="AlphaFoldDB" id="L2GM40"/>
<keyword evidence="2" id="KW-1185">Reference proteome</keyword>
<dbReference type="HOGENOM" id="CLU_752734_0_0_1"/>
<protein>
    <submittedName>
        <fullName evidence="1">Uncharacterized protein</fullName>
    </submittedName>
</protein>
<dbReference type="OrthoDB" id="27917at2759"/>
<sequence>MYETLIKLSMKRMISSIAMQLLTGYMGVTNCGACIMQSDADSTCFKPSPIDKSSATELDFSTTFTNPTVCTKQLPLGIEFVFCASGRFKTFANNNNVIAVLQECLERTKVLEKAKAQGVDTKEVLEIVALHLYSLVHDVVRDQKADENMIYDLRYLVFAAHWIYETKSLNGIKLAGISLEKSPVSILKFFYDHCNTRGFNFDRTSINVTELNEHDFNDVVRLTLNGNGLTSIPCLYNFTNLMFLDLEDNDIAAFEPERMLGNVTDRKIIMNRLRVINLEGNPNLAVDFPKFRRRNFPQLVNVHVDDVVYNNTNKDVIYDLDKRDVFILPPMIYRHPQGITLHDLVFRNPVSRAIKSLFNTVWTSIFDD</sequence>
<dbReference type="InterPro" id="IPR032675">
    <property type="entry name" value="LRR_dom_sf"/>
</dbReference>
<evidence type="ECO:0000313" key="1">
    <source>
        <dbReference type="EMBL" id="ELA41958.1"/>
    </source>
</evidence>
<name>L2GM40_VITCO</name>
<gene>
    <name evidence="1" type="ORF">VICG_00975</name>
</gene>
<dbReference type="Proteomes" id="UP000011082">
    <property type="component" value="Unassembled WGS sequence"/>
</dbReference>
<dbReference type="SUPFAM" id="SSF52058">
    <property type="entry name" value="L domain-like"/>
    <property type="match status" value="1"/>
</dbReference>